<evidence type="ECO:0000256" key="1">
    <source>
        <dbReference type="SAM" id="MobiDB-lite"/>
    </source>
</evidence>
<name>A0ABD5PP04_9EURY</name>
<evidence type="ECO:0000313" key="3">
    <source>
        <dbReference type="EMBL" id="MFC4542045.1"/>
    </source>
</evidence>
<protein>
    <submittedName>
        <fullName evidence="3">HalOD1 output domain-containing protein</fullName>
    </submittedName>
</protein>
<keyword evidence="4" id="KW-1185">Reference proteome</keyword>
<accession>A0ABD5PP04</accession>
<feature type="domain" description="Halobacterial output" evidence="2">
    <location>
        <begin position="24"/>
        <end position="97"/>
    </location>
</feature>
<feature type="region of interest" description="Disordered" evidence="1">
    <location>
        <begin position="1"/>
        <end position="20"/>
    </location>
</feature>
<sequence>METSRGDGPSGVGSTVQSHYDWSTTRPSHAIVDAVATVEDTTPIDLAHERGIALYDHVDPEALDAIVGGDRDSTVSVTFDIDHVQVTIETSGRLVVDVDTE</sequence>
<dbReference type="AlphaFoldDB" id="A0ABD5PP04"/>
<dbReference type="Proteomes" id="UP001595898">
    <property type="component" value="Unassembled WGS sequence"/>
</dbReference>
<reference evidence="3 4" key="1">
    <citation type="journal article" date="2019" name="Int. J. Syst. Evol. Microbiol.">
        <title>The Global Catalogue of Microorganisms (GCM) 10K type strain sequencing project: providing services to taxonomists for standard genome sequencing and annotation.</title>
        <authorList>
            <consortium name="The Broad Institute Genomics Platform"/>
            <consortium name="The Broad Institute Genome Sequencing Center for Infectious Disease"/>
            <person name="Wu L."/>
            <person name="Ma J."/>
        </authorList>
    </citation>
    <scope>NUCLEOTIDE SEQUENCE [LARGE SCALE GENOMIC DNA]</scope>
    <source>
        <strain evidence="3 4">WLHS5</strain>
    </source>
</reference>
<dbReference type="Pfam" id="PF18545">
    <property type="entry name" value="HalOD1"/>
    <property type="match status" value="1"/>
</dbReference>
<dbReference type="RefSeq" id="WP_250141451.1">
    <property type="nucleotide sequence ID" value="NZ_JALIQP010000004.1"/>
</dbReference>
<dbReference type="InterPro" id="IPR040624">
    <property type="entry name" value="HalOD1"/>
</dbReference>
<dbReference type="EMBL" id="JBHSFA010000005">
    <property type="protein sequence ID" value="MFC4542045.1"/>
    <property type="molecule type" value="Genomic_DNA"/>
</dbReference>
<evidence type="ECO:0000259" key="2">
    <source>
        <dbReference type="Pfam" id="PF18545"/>
    </source>
</evidence>
<gene>
    <name evidence="3" type="ORF">ACFO5R_08910</name>
</gene>
<organism evidence="3 4">
    <name type="scientific">Halosolutus amylolyticus</name>
    <dbReference type="NCBI Taxonomy" id="2932267"/>
    <lineage>
        <taxon>Archaea</taxon>
        <taxon>Methanobacteriati</taxon>
        <taxon>Methanobacteriota</taxon>
        <taxon>Stenosarchaea group</taxon>
        <taxon>Halobacteria</taxon>
        <taxon>Halobacteriales</taxon>
        <taxon>Natrialbaceae</taxon>
        <taxon>Halosolutus</taxon>
    </lineage>
</organism>
<comment type="caution">
    <text evidence="3">The sequence shown here is derived from an EMBL/GenBank/DDBJ whole genome shotgun (WGS) entry which is preliminary data.</text>
</comment>
<proteinExistence type="predicted"/>
<evidence type="ECO:0000313" key="4">
    <source>
        <dbReference type="Proteomes" id="UP001595898"/>
    </source>
</evidence>